<keyword evidence="2" id="KW-1185">Reference proteome</keyword>
<dbReference type="Proteomes" id="UP000477311">
    <property type="component" value="Unassembled WGS sequence"/>
</dbReference>
<dbReference type="Gene3D" id="3.30.420.10">
    <property type="entry name" value="Ribonuclease H-like superfamily/Ribonuclease H"/>
    <property type="match status" value="1"/>
</dbReference>
<evidence type="ECO:0000313" key="2">
    <source>
        <dbReference type="Proteomes" id="UP000477311"/>
    </source>
</evidence>
<reference evidence="1 2" key="1">
    <citation type="submission" date="2020-02" db="EMBL/GenBank/DDBJ databases">
        <title>Draft genome sequence of Limisphaera ngatamarikiensis NGM72.4T, a thermophilic Verrucomicrobia grouped in subdivision 3.</title>
        <authorList>
            <person name="Carere C.R."/>
            <person name="Steen J."/>
            <person name="Hugenholtz P."/>
            <person name="Stott M.B."/>
        </authorList>
    </citation>
    <scope>NUCLEOTIDE SEQUENCE [LARGE SCALE GENOMIC DNA]</scope>
    <source>
        <strain evidence="1 2">NGM72.4</strain>
    </source>
</reference>
<dbReference type="InterPro" id="IPR036397">
    <property type="entry name" value="RNaseH_sf"/>
</dbReference>
<proteinExistence type="predicted"/>
<gene>
    <name evidence="1" type="ORF">G4L39_13555</name>
</gene>
<dbReference type="InterPro" id="IPR012337">
    <property type="entry name" value="RNaseH-like_sf"/>
</dbReference>
<evidence type="ECO:0000313" key="1">
    <source>
        <dbReference type="EMBL" id="NGO40410.1"/>
    </source>
</evidence>
<organism evidence="1 2">
    <name type="scientific">Limisphaera ngatamarikiensis</name>
    <dbReference type="NCBI Taxonomy" id="1324935"/>
    <lineage>
        <taxon>Bacteria</taxon>
        <taxon>Pseudomonadati</taxon>
        <taxon>Verrucomicrobiota</taxon>
        <taxon>Verrucomicrobiia</taxon>
        <taxon>Limisphaerales</taxon>
        <taxon>Limisphaeraceae</taxon>
        <taxon>Limisphaera</taxon>
    </lineage>
</organism>
<name>A0A6M1S571_9BACT</name>
<protein>
    <submittedName>
        <fullName evidence="1">Integrase</fullName>
    </submittedName>
</protein>
<dbReference type="EMBL" id="JAAKYA010000089">
    <property type="protein sequence ID" value="NGO40410.1"/>
    <property type="molecule type" value="Genomic_DNA"/>
</dbReference>
<dbReference type="SUPFAM" id="SSF53098">
    <property type="entry name" value="Ribonuclease H-like"/>
    <property type="match status" value="1"/>
</dbReference>
<dbReference type="GO" id="GO:0003676">
    <property type="term" value="F:nucleic acid binding"/>
    <property type="evidence" value="ECO:0007669"/>
    <property type="project" value="InterPro"/>
</dbReference>
<sequence length="383" mass="43735">MSAQTKREVLAKLRRAYARAGRLYKRQLLDQAVSLLGYHRKAAIRALRARPAAPRPPGLLLGRPKTYHPDTLLPILKPIWFAALQPCGLRLRALLPEWLPAYEADHRRLDADLRHTLLSASPRTLDRLLQPLRVGGRRRAGTRPGSLLRPSIPTRVEWTETGPGWLEVDTVALCGGCLDDRHLWMLDAVDIRTDWAGLRALENRSQHCTLAHIRDLEASLPFALRGLDCDNGGEFLNHHLVAWLRQRPRPVLLTWARPWHRNDNAHVELRNRTRVREHFGYERYDNPEVTPLINALCAGALGQLINHFLPTLKLEQKQRRGQRLVRQYGPAQTPYARVLAAAEVSAETKARLQALHATLNPFQLARDIERQKKAIEARRRLPT</sequence>
<dbReference type="AlphaFoldDB" id="A0A6M1S571"/>
<comment type="caution">
    <text evidence="1">The sequence shown here is derived from an EMBL/GenBank/DDBJ whole genome shotgun (WGS) entry which is preliminary data.</text>
</comment>
<accession>A0A6M1S571</accession>